<sequence length="80" mass="8989">MNKLEASILDTSAIHTNKVEIICDDKVNSSRLVLTNFGNNSFASLIVHNLSDDFCAFWDSKLINSVNRSSIHDEQNSRFS</sequence>
<dbReference type="EMBL" id="CAQQ02126043">
    <property type="status" value="NOT_ANNOTATED_CDS"/>
    <property type="molecule type" value="Genomic_DNA"/>
</dbReference>
<name>T1GUY3_MEGSC</name>
<dbReference type="EMBL" id="CAQQ02126042">
    <property type="status" value="NOT_ANNOTATED_CDS"/>
    <property type="molecule type" value="Genomic_DNA"/>
</dbReference>
<evidence type="ECO:0000313" key="2">
    <source>
        <dbReference type="Proteomes" id="UP000015102"/>
    </source>
</evidence>
<dbReference type="AlphaFoldDB" id="T1GUY3"/>
<evidence type="ECO:0000313" key="1">
    <source>
        <dbReference type="EnsemblMetazoa" id="MESCA007555-PA"/>
    </source>
</evidence>
<proteinExistence type="predicted"/>
<dbReference type="EMBL" id="CAQQ02126041">
    <property type="status" value="NOT_ANNOTATED_CDS"/>
    <property type="molecule type" value="Genomic_DNA"/>
</dbReference>
<reference evidence="2" key="1">
    <citation type="submission" date="2013-02" db="EMBL/GenBank/DDBJ databases">
        <authorList>
            <person name="Hughes D."/>
        </authorList>
    </citation>
    <scope>NUCLEOTIDE SEQUENCE</scope>
    <source>
        <strain>Durham</strain>
        <strain evidence="2">NC isolate 2 -- Noor lab</strain>
    </source>
</reference>
<accession>T1GUY3</accession>
<dbReference type="EnsemblMetazoa" id="MESCA007555-RA">
    <property type="protein sequence ID" value="MESCA007555-PA"/>
    <property type="gene ID" value="MESCA007555"/>
</dbReference>
<organism evidence="1 2">
    <name type="scientific">Megaselia scalaris</name>
    <name type="common">Humpbacked fly</name>
    <name type="synonym">Phora scalaris</name>
    <dbReference type="NCBI Taxonomy" id="36166"/>
    <lineage>
        <taxon>Eukaryota</taxon>
        <taxon>Metazoa</taxon>
        <taxon>Ecdysozoa</taxon>
        <taxon>Arthropoda</taxon>
        <taxon>Hexapoda</taxon>
        <taxon>Insecta</taxon>
        <taxon>Pterygota</taxon>
        <taxon>Neoptera</taxon>
        <taxon>Endopterygota</taxon>
        <taxon>Diptera</taxon>
        <taxon>Brachycera</taxon>
        <taxon>Muscomorpha</taxon>
        <taxon>Platypezoidea</taxon>
        <taxon>Phoridae</taxon>
        <taxon>Megaseliini</taxon>
        <taxon>Megaselia</taxon>
    </lineage>
</organism>
<dbReference type="HOGENOM" id="CLU_2592509_0_0_1"/>
<protein>
    <submittedName>
        <fullName evidence="1">Uncharacterized protein</fullName>
    </submittedName>
</protein>
<keyword evidence="2" id="KW-1185">Reference proteome</keyword>
<reference evidence="1" key="2">
    <citation type="submission" date="2015-06" db="UniProtKB">
        <authorList>
            <consortium name="EnsemblMetazoa"/>
        </authorList>
    </citation>
    <scope>IDENTIFICATION</scope>
</reference>
<dbReference type="Proteomes" id="UP000015102">
    <property type="component" value="Unassembled WGS sequence"/>
</dbReference>